<dbReference type="OrthoDB" id="5372958at2"/>
<sequence length="110" mass="12703">MLKKMKDTALSKGLKAAINYKVKEYGEMIRLNLDSKSKTIELELMLEGEKEPLHVKVNRYELREEGGRYYLIAEDIVTSRAWINTVAAQYLHGQKFEIPAEYAKLLKVVV</sequence>
<dbReference type="STRING" id="1630136.AS592_10575"/>
<comment type="caution">
    <text evidence="1">The sequence shown here is derived from an EMBL/GenBank/DDBJ whole genome shotgun (WGS) entry which is preliminary data.</text>
</comment>
<keyword evidence="2" id="KW-1185">Reference proteome</keyword>
<protein>
    <submittedName>
        <fullName evidence="1">Uncharacterized protein</fullName>
    </submittedName>
</protein>
<name>A0A151CJ28_9BACT</name>
<gene>
    <name evidence="1" type="ORF">AS592_10575</name>
</gene>
<proteinExistence type="predicted"/>
<accession>A0A151CJ28</accession>
<reference evidence="1 2" key="1">
    <citation type="submission" date="2015-11" db="EMBL/GenBank/DDBJ databases">
        <title>Draft genome of Sulfurovum riftiae 1812E, a member of the Epsilonproteobacteria isolated from the tube of the deep-sea hydrothermal vent tubewom Riftia pachyptila.</title>
        <authorList>
            <person name="Vetriani C."/>
            <person name="Giovannelli D."/>
        </authorList>
    </citation>
    <scope>NUCLEOTIDE SEQUENCE [LARGE SCALE GENOMIC DNA]</scope>
    <source>
        <strain evidence="1 2">1812E</strain>
    </source>
</reference>
<organism evidence="1 2">
    <name type="scientific">Sulfurovum riftiae</name>
    <dbReference type="NCBI Taxonomy" id="1630136"/>
    <lineage>
        <taxon>Bacteria</taxon>
        <taxon>Pseudomonadati</taxon>
        <taxon>Campylobacterota</taxon>
        <taxon>Epsilonproteobacteria</taxon>
        <taxon>Campylobacterales</taxon>
        <taxon>Sulfurovaceae</taxon>
        <taxon>Sulfurovum</taxon>
    </lineage>
</organism>
<evidence type="ECO:0000313" key="1">
    <source>
        <dbReference type="EMBL" id="KYJ87540.1"/>
    </source>
</evidence>
<dbReference type="EMBL" id="LNKT01000001">
    <property type="protein sequence ID" value="KYJ87540.1"/>
    <property type="molecule type" value="Genomic_DNA"/>
</dbReference>
<dbReference type="Proteomes" id="UP000075359">
    <property type="component" value="Unassembled WGS sequence"/>
</dbReference>
<dbReference type="AlphaFoldDB" id="A0A151CJ28"/>
<evidence type="ECO:0000313" key="2">
    <source>
        <dbReference type="Proteomes" id="UP000075359"/>
    </source>
</evidence>
<dbReference type="RefSeq" id="WP_067328458.1">
    <property type="nucleotide sequence ID" value="NZ_LNKT01000001.1"/>
</dbReference>